<evidence type="ECO:0000313" key="2">
    <source>
        <dbReference type="EMBL" id="KIK63461.1"/>
    </source>
</evidence>
<feature type="compositionally biased region" description="Acidic residues" evidence="1">
    <location>
        <begin position="267"/>
        <end position="278"/>
    </location>
</feature>
<keyword evidence="3" id="KW-1185">Reference proteome</keyword>
<feature type="region of interest" description="Disordered" evidence="1">
    <location>
        <begin position="191"/>
        <end position="230"/>
    </location>
</feature>
<accession>A0A0D0C5R6</accession>
<dbReference type="EMBL" id="KN834764">
    <property type="protein sequence ID" value="KIK63461.1"/>
    <property type="molecule type" value="Genomic_DNA"/>
</dbReference>
<feature type="compositionally biased region" description="Basic residues" evidence="1">
    <location>
        <begin position="195"/>
        <end position="212"/>
    </location>
</feature>
<feature type="compositionally biased region" description="Basic and acidic residues" evidence="1">
    <location>
        <begin position="124"/>
        <end position="161"/>
    </location>
</feature>
<name>A0A0D0C5R6_9AGAR</name>
<organism evidence="2 3">
    <name type="scientific">Collybiopsis luxurians FD-317 M1</name>
    <dbReference type="NCBI Taxonomy" id="944289"/>
    <lineage>
        <taxon>Eukaryota</taxon>
        <taxon>Fungi</taxon>
        <taxon>Dikarya</taxon>
        <taxon>Basidiomycota</taxon>
        <taxon>Agaricomycotina</taxon>
        <taxon>Agaricomycetes</taxon>
        <taxon>Agaricomycetidae</taxon>
        <taxon>Agaricales</taxon>
        <taxon>Marasmiineae</taxon>
        <taxon>Omphalotaceae</taxon>
        <taxon>Collybiopsis</taxon>
        <taxon>Collybiopsis luxurians</taxon>
    </lineage>
</organism>
<reference evidence="2 3" key="1">
    <citation type="submission" date="2014-04" db="EMBL/GenBank/DDBJ databases">
        <title>Evolutionary Origins and Diversification of the Mycorrhizal Mutualists.</title>
        <authorList>
            <consortium name="DOE Joint Genome Institute"/>
            <consortium name="Mycorrhizal Genomics Consortium"/>
            <person name="Kohler A."/>
            <person name="Kuo A."/>
            <person name="Nagy L.G."/>
            <person name="Floudas D."/>
            <person name="Copeland A."/>
            <person name="Barry K.W."/>
            <person name="Cichocki N."/>
            <person name="Veneault-Fourrey C."/>
            <person name="LaButti K."/>
            <person name="Lindquist E.A."/>
            <person name="Lipzen A."/>
            <person name="Lundell T."/>
            <person name="Morin E."/>
            <person name="Murat C."/>
            <person name="Riley R."/>
            <person name="Ohm R."/>
            <person name="Sun H."/>
            <person name="Tunlid A."/>
            <person name="Henrissat B."/>
            <person name="Grigoriev I.V."/>
            <person name="Hibbett D.S."/>
            <person name="Martin F."/>
        </authorList>
    </citation>
    <scope>NUCLEOTIDE SEQUENCE [LARGE SCALE GENOMIC DNA]</scope>
    <source>
        <strain evidence="2 3">FD-317 M1</strain>
    </source>
</reference>
<dbReference type="AlphaFoldDB" id="A0A0D0C5R6"/>
<gene>
    <name evidence="2" type="ORF">GYMLUDRAFT_57659</name>
</gene>
<protein>
    <submittedName>
        <fullName evidence="2">Uncharacterized protein</fullName>
    </submittedName>
</protein>
<feature type="compositionally biased region" description="Basic and acidic residues" evidence="1">
    <location>
        <begin position="101"/>
        <end position="111"/>
    </location>
</feature>
<evidence type="ECO:0000313" key="3">
    <source>
        <dbReference type="Proteomes" id="UP000053593"/>
    </source>
</evidence>
<feature type="region of interest" description="Disordered" evidence="1">
    <location>
        <begin position="252"/>
        <end position="281"/>
    </location>
</feature>
<feature type="region of interest" description="Disordered" evidence="1">
    <location>
        <begin position="1"/>
        <end position="165"/>
    </location>
</feature>
<evidence type="ECO:0000256" key="1">
    <source>
        <dbReference type="SAM" id="MobiDB-lite"/>
    </source>
</evidence>
<feature type="compositionally biased region" description="Basic and acidic residues" evidence="1">
    <location>
        <begin position="252"/>
        <end position="266"/>
    </location>
</feature>
<feature type="compositionally biased region" description="Basic and acidic residues" evidence="1">
    <location>
        <begin position="1"/>
        <end position="74"/>
    </location>
</feature>
<dbReference type="Proteomes" id="UP000053593">
    <property type="component" value="Unassembled WGS sequence"/>
</dbReference>
<sequence>MQGREQQKREEEEQWRLQEEAEQKKQEEELHQKREWAEAKKKCKEEECKAKEEKKKAEELKQQEELQKIREKRFSRAGQEMATLPGSRVSTKNASLGPSDPNKKSKGEYRGRKPASKATVRNALDLDSRDPTGGDNRGDLLRLEDDKAGEKGACERCRNKGDPNNCIPLDVDEFPNATVCKLYRRSKQPCSWNQRKGRGRRRVTKPRDKKGKKLESVASAESELHPTQMDKQLTHLEQQIERMEQNIRRLLELAEGKGKEKEKVDEKEEEEEEEDEQLEQQSSMYIVNKILVVHF</sequence>
<dbReference type="HOGENOM" id="CLU_943512_0_0_1"/>
<proteinExistence type="predicted"/>